<evidence type="ECO:0000256" key="5">
    <source>
        <dbReference type="RuleBase" id="RU003816"/>
    </source>
</evidence>
<dbReference type="InterPro" id="IPR023035">
    <property type="entry name" value="Ribosomal_uS9_bac/plastid"/>
</dbReference>
<dbReference type="NCBIfam" id="NF001099">
    <property type="entry name" value="PRK00132.1"/>
    <property type="match status" value="1"/>
</dbReference>
<feature type="compositionally biased region" description="Basic and acidic residues" evidence="6">
    <location>
        <begin position="103"/>
        <end position="114"/>
    </location>
</feature>
<dbReference type="Gene3D" id="3.30.230.10">
    <property type="match status" value="1"/>
</dbReference>
<accession>A0A2M7SBW4</accession>
<dbReference type="GO" id="GO:0003735">
    <property type="term" value="F:structural constituent of ribosome"/>
    <property type="evidence" value="ECO:0007669"/>
    <property type="project" value="InterPro"/>
</dbReference>
<dbReference type="SUPFAM" id="SSF54211">
    <property type="entry name" value="Ribosomal protein S5 domain 2-like"/>
    <property type="match status" value="1"/>
</dbReference>
<evidence type="ECO:0000256" key="2">
    <source>
        <dbReference type="ARBA" id="ARBA00022980"/>
    </source>
</evidence>
<keyword evidence="2 4" id="KW-0689">Ribosomal protein</keyword>
<sequence>MADLFLGTGRRKTSIATVTVVSGTGKITVNDKDMAEYFYTNAMQREVQLPFQLTSTEGKFDVNADVKGGGTYAQADAMKLAISRALIQIDLNLRPTLSKASCLRRDPREKERKKYGQRGARAKFQFSKR</sequence>
<evidence type="ECO:0000313" key="8">
    <source>
        <dbReference type="Proteomes" id="UP000229307"/>
    </source>
</evidence>
<dbReference type="FunFam" id="3.30.230.10:FF:000001">
    <property type="entry name" value="30S ribosomal protein S9"/>
    <property type="match status" value="1"/>
</dbReference>
<dbReference type="GO" id="GO:0006412">
    <property type="term" value="P:translation"/>
    <property type="evidence" value="ECO:0007669"/>
    <property type="project" value="InterPro"/>
</dbReference>
<comment type="caution">
    <text evidence="7">The sequence shown here is derived from an EMBL/GenBank/DDBJ whole genome shotgun (WGS) entry which is preliminary data.</text>
</comment>
<evidence type="ECO:0000313" key="7">
    <source>
        <dbReference type="EMBL" id="PIZ16981.1"/>
    </source>
</evidence>
<evidence type="ECO:0000256" key="4">
    <source>
        <dbReference type="RuleBase" id="RU003815"/>
    </source>
</evidence>
<evidence type="ECO:0000256" key="1">
    <source>
        <dbReference type="ARBA" id="ARBA00005251"/>
    </source>
</evidence>
<dbReference type="InterPro" id="IPR020568">
    <property type="entry name" value="Ribosomal_Su5_D2-typ_SF"/>
</dbReference>
<protein>
    <recommendedName>
        <fullName evidence="5">30S ribosomal protein S9</fullName>
    </recommendedName>
</protein>
<dbReference type="InterPro" id="IPR020574">
    <property type="entry name" value="Ribosomal_uS9_CS"/>
</dbReference>
<comment type="similarity">
    <text evidence="1 4">Belongs to the universal ribosomal protein uS9 family.</text>
</comment>
<feature type="region of interest" description="Disordered" evidence="6">
    <location>
        <begin position="102"/>
        <end position="129"/>
    </location>
</feature>
<gene>
    <name evidence="7" type="ORF">COY52_05640</name>
</gene>
<dbReference type="InterPro" id="IPR000754">
    <property type="entry name" value="Ribosomal_uS9"/>
</dbReference>
<proteinExistence type="inferred from homology"/>
<evidence type="ECO:0000256" key="3">
    <source>
        <dbReference type="ARBA" id="ARBA00023274"/>
    </source>
</evidence>
<dbReference type="PANTHER" id="PTHR21569:SF1">
    <property type="entry name" value="SMALL RIBOSOMAL SUBUNIT PROTEIN US9M"/>
    <property type="match status" value="1"/>
</dbReference>
<dbReference type="GO" id="GO:0022627">
    <property type="term" value="C:cytosolic small ribosomal subunit"/>
    <property type="evidence" value="ECO:0007669"/>
    <property type="project" value="TreeGrafter"/>
</dbReference>
<evidence type="ECO:0000256" key="6">
    <source>
        <dbReference type="SAM" id="MobiDB-lite"/>
    </source>
</evidence>
<dbReference type="Pfam" id="PF00380">
    <property type="entry name" value="Ribosomal_S9"/>
    <property type="match status" value="1"/>
</dbReference>
<dbReference type="EMBL" id="PFMR01000151">
    <property type="protein sequence ID" value="PIZ16981.1"/>
    <property type="molecule type" value="Genomic_DNA"/>
</dbReference>
<dbReference type="GO" id="GO:0003723">
    <property type="term" value="F:RNA binding"/>
    <property type="evidence" value="ECO:0007669"/>
    <property type="project" value="TreeGrafter"/>
</dbReference>
<reference evidence="8" key="1">
    <citation type="submission" date="2017-09" db="EMBL/GenBank/DDBJ databases">
        <title>Depth-based differentiation of microbial function through sediment-hosted aquifers and enrichment of novel symbionts in the deep terrestrial subsurface.</title>
        <authorList>
            <person name="Probst A.J."/>
            <person name="Ladd B."/>
            <person name="Jarett J.K."/>
            <person name="Geller-Mcgrath D.E."/>
            <person name="Sieber C.M.K."/>
            <person name="Emerson J.B."/>
            <person name="Anantharaman K."/>
            <person name="Thomas B.C."/>
            <person name="Malmstrom R."/>
            <person name="Stieglmeier M."/>
            <person name="Klingl A."/>
            <person name="Woyke T."/>
            <person name="Ryan C.M."/>
            <person name="Banfield J.F."/>
        </authorList>
    </citation>
    <scope>NUCLEOTIDE SEQUENCE [LARGE SCALE GENOMIC DNA]</scope>
</reference>
<dbReference type="PANTHER" id="PTHR21569">
    <property type="entry name" value="RIBOSOMAL PROTEIN S9"/>
    <property type="match status" value="1"/>
</dbReference>
<organism evidence="7 8">
    <name type="scientific">Candidatus Desantisbacteria bacterium CG_4_10_14_0_8_um_filter_48_22</name>
    <dbReference type="NCBI Taxonomy" id="1974543"/>
    <lineage>
        <taxon>Bacteria</taxon>
        <taxon>Candidatus Desantisiibacteriota</taxon>
    </lineage>
</organism>
<keyword evidence="3 4" id="KW-0687">Ribonucleoprotein</keyword>
<dbReference type="InterPro" id="IPR014721">
    <property type="entry name" value="Ribsml_uS5_D2-typ_fold_subgr"/>
</dbReference>
<dbReference type="AlphaFoldDB" id="A0A2M7SBW4"/>
<dbReference type="Proteomes" id="UP000229307">
    <property type="component" value="Unassembled WGS sequence"/>
</dbReference>
<dbReference type="PROSITE" id="PS00360">
    <property type="entry name" value="RIBOSOMAL_S9"/>
    <property type="match status" value="1"/>
</dbReference>
<name>A0A2M7SBW4_9BACT</name>